<dbReference type="Pfam" id="PF20172">
    <property type="entry name" value="DUF6538"/>
    <property type="match status" value="1"/>
</dbReference>
<sequence>MTLAMPTPVKDKKSGIYYVRVRVPADLKGIVGRAEVSKSLRTRDPSEAKERFAAEYRKIQKRWASFRAKPEPLPLKKIVALSGRVYFHLMEMLENEPGEPAIWEQVLRLSQQAEAVEGGMEKWYGVVADEILAEEGIAIDEPTRARLLREVHRSWTQAASQQLKRAEGDFTPDPQATRFPEWEPTASPKVAIGCNGFRAWHSQTRSASC</sequence>
<evidence type="ECO:0000259" key="1">
    <source>
        <dbReference type="Pfam" id="PF20172"/>
    </source>
</evidence>
<proteinExistence type="predicted"/>
<comment type="caution">
    <text evidence="2">The sequence shown here is derived from an EMBL/GenBank/DDBJ whole genome shotgun (WGS) entry which is preliminary data.</text>
</comment>
<accession>A0AA90YSG1</accession>
<feature type="domain" description="DUF6538" evidence="1">
    <location>
        <begin position="12"/>
        <end position="67"/>
    </location>
</feature>
<dbReference type="RefSeq" id="WP_171118534.1">
    <property type="nucleotide sequence ID" value="NZ_WVRA01000002.1"/>
</dbReference>
<dbReference type="Proteomes" id="UP000597886">
    <property type="component" value="Unassembled WGS sequence"/>
</dbReference>
<protein>
    <recommendedName>
        <fullName evidence="1">DUF6538 domain-containing protein</fullName>
    </recommendedName>
</protein>
<evidence type="ECO:0000313" key="2">
    <source>
        <dbReference type="EMBL" id="NOE18061.1"/>
    </source>
</evidence>
<gene>
    <name evidence="2" type="ORF">GS634_07975</name>
</gene>
<dbReference type="EMBL" id="WVRA01000002">
    <property type="protein sequence ID" value="NOE18061.1"/>
    <property type="molecule type" value="Genomic_DNA"/>
</dbReference>
<organism evidence="2 3">
    <name type="scientific">Ruegeria atlantica</name>
    <dbReference type="NCBI Taxonomy" id="81569"/>
    <lineage>
        <taxon>Bacteria</taxon>
        <taxon>Pseudomonadati</taxon>
        <taxon>Pseudomonadota</taxon>
        <taxon>Alphaproteobacteria</taxon>
        <taxon>Rhodobacterales</taxon>
        <taxon>Roseobacteraceae</taxon>
        <taxon>Ruegeria</taxon>
    </lineage>
</organism>
<reference evidence="2" key="1">
    <citation type="submission" date="2019-12" db="EMBL/GenBank/DDBJ databases">
        <title>Ruegeria JWLKs population differentiation of coral mucus and skeleton niches.</title>
        <authorList>
            <person name="Luo D."/>
        </authorList>
    </citation>
    <scope>NUCLEOTIDE SEQUENCE</scope>
    <source>
        <strain evidence="2">HKCCD6181</strain>
    </source>
</reference>
<name>A0AA90YSG1_9RHOB</name>
<dbReference type="InterPro" id="IPR046668">
    <property type="entry name" value="DUF6538"/>
</dbReference>
<dbReference type="AlphaFoldDB" id="A0AA90YSG1"/>
<evidence type="ECO:0000313" key="3">
    <source>
        <dbReference type="Proteomes" id="UP000597886"/>
    </source>
</evidence>